<dbReference type="KEGG" id="fmu:J7337_004095"/>
<sequence>MSLLPPNGLAMVGHANCFSTSRADQFYPGDVGTLHTREVVLVANGSVGKGDFYMTEDPGDWHRMETTSTNWFDPPQRALVEYRLNGFGSLQIQWAKKPNKSSDSWRIPVEHRSLYKMELATAEVRRYVRDQNCRFLPRAALSFLSFGNDTFRKVHRCCDAILG</sequence>
<organism evidence="1 2">
    <name type="scientific">Fusarium musae</name>
    <dbReference type="NCBI Taxonomy" id="1042133"/>
    <lineage>
        <taxon>Eukaryota</taxon>
        <taxon>Fungi</taxon>
        <taxon>Dikarya</taxon>
        <taxon>Ascomycota</taxon>
        <taxon>Pezizomycotina</taxon>
        <taxon>Sordariomycetes</taxon>
        <taxon>Hypocreomycetidae</taxon>
        <taxon>Hypocreales</taxon>
        <taxon>Nectriaceae</taxon>
        <taxon>Fusarium</taxon>
    </lineage>
</organism>
<dbReference type="EMBL" id="JAHBCI010000003">
    <property type="protein sequence ID" value="KAG9504131.1"/>
    <property type="molecule type" value="Genomic_DNA"/>
</dbReference>
<gene>
    <name evidence="1" type="ORF">J7337_004095</name>
</gene>
<accession>A0A9P8DLJ6</accession>
<dbReference type="GeneID" id="68311952"/>
<dbReference type="Proteomes" id="UP000827133">
    <property type="component" value="Unassembled WGS sequence"/>
</dbReference>
<proteinExistence type="predicted"/>
<evidence type="ECO:0000313" key="1">
    <source>
        <dbReference type="EMBL" id="KAG9504131.1"/>
    </source>
</evidence>
<name>A0A9P8DLJ6_9HYPO</name>
<dbReference type="AlphaFoldDB" id="A0A9P8DLJ6"/>
<comment type="caution">
    <text evidence="1">The sequence shown here is derived from an EMBL/GenBank/DDBJ whole genome shotgun (WGS) entry which is preliminary data.</text>
</comment>
<keyword evidence="2" id="KW-1185">Reference proteome</keyword>
<reference evidence="1" key="1">
    <citation type="journal article" date="2021" name="Mol. Plant Microbe Interact.">
        <title>Telomere to telomere genome assembly of Fusarium musae F31, causal agent of crown rot disease of banana.</title>
        <authorList>
            <person name="Degradi L."/>
            <person name="Tava V."/>
            <person name="Kunova A."/>
            <person name="Cortesi P."/>
            <person name="Saracchi M."/>
            <person name="Pasquali M."/>
        </authorList>
    </citation>
    <scope>NUCLEOTIDE SEQUENCE</scope>
    <source>
        <strain evidence="1">F31</strain>
    </source>
</reference>
<evidence type="ECO:0000313" key="2">
    <source>
        <dbReference type="Proteomes" id="UP000827133"/>
    </source>
</evidence>
<protein>
    <submittedName>
        <fullName evidence="1">Uncharacterized protein</fullName>
    </submittedName>
</protein>
<dbReference type="RefSeq" id="XP_044683131.1">
    <property type="nucleotide sequence ID" value="XM_044821798.1"/>
</dbReference>